<feature type="domain" description="GRF-type" evidence="5">
    <location>
        <begin position="12"/>
        <end position="53"/>
    </location>
</feature>
<dbReference type="PROSITE" id="PS51999">
    <property type="entry name" value="ZF_GRF"/>
    <property type="match status" value="1"/>
</dbReference>
<accession>A0A803N9U1</accession>
<name>A0A803N9U1_CHEQI</name>
<protein>
    <recommendedName>
        <fullName evidence="5">GRF-type domain-containing protein</fullName>
    </recommendedName>
</protein>
<evidence type="ECO:0000259" key="5">
    <source>
        <dbReference type="PROSITE" id="PS51999"/>
    </source>
</evidence>
<reference evidence="6" key="2">
    <citation type="submission" date="2021-03" db="UniProtKB">
        <authorList>
            <consortium name="EnsemblPlants"/>
        </authorList>
    </citation>
    <scope>IDENTIFICATION</scope>
</reference>
<sequence length="100" mass="11289">MGRGLFSSLFKCRCGVVAVVRMAKIGDNAGMKFFGCPKWPVGDCGIFQWVNVSNGVDAALRFKLFEKKTSLAVKEMEVDFMKDRIEGYGEEIRHEDRGFE</sequence>
<keyword evidence="3" id="KW-0862">Zinc</keyword>
<dbReference type="EnsemblPlants" id="AUR62042725-RA">
    <property type="protein sequence ID" value="AUR62042725-RA:cds"/>
    <property type="gene ID" value="AUR62042725"/>
</dbReference>
<dbReference type="InterPro" id="IPR010666">
    <property type="entry name" value="Znf_GRF"/>
</dbReference>
<evidence type="ECO:0000256" key="4">
    <source>
        <dbReference type="PROSITE-ProRule" id="PRU01343"/>
    </source>
</evidence>
<reference evidence="6" key="1">
    <citation type="journal article" date="2017" name="Nature">
        <title>The genome of Chenopodium quinoa.</title>
        <authorList>
            <person name="Jarvis D.E."/>
            <person name="Ho Y.S."/>
            <person name="Lightfoot D.J."/>
            <person name="Schmoeckel S.M."/>
            <person name="Li B."/>
            <person name="Borm T.J.A."/>
            <person name="Ohyanagi H."/>
            <person name="Mineta K."/>
            <person name="Michell C.T."/>
            <person name="Saber N."/>
            <person name="Kharbatia N.M."/>
            <person name="Rupper R.R."/>
            <person name="Sharp A.R."/>
            <person name="Dally N."/>
            <person name="Boughton B.A."/>
            <person name="Woo Y.H."/>
            <person name="Gao G."/>
            <person name="Schijlen E.G.W.M."/>
            <person name="Guo X."/>
            <person name="Momin A.A."/>
            <person name="Negrao S."/>
            <person name="Al-Babili S."/>
            <person name="Gehring C."/>
            <person name="Roessner U."/>
            <person name="Jung C."/>
            <person name="Murphy K."/>
            <person name="Arold S.T."/>
            <person name="Gojobori T."/>
            <person name="van der Linden C.G."/>
            <person name="van Loo E.N."/>
            <person name="Jellen E.N."/>
            <person name="Maughan P.J."/>
            <person name="Tester M."/>
        </authorList>
    </citation>
    <scope>NUCLEOTIDE SEQUENCE [LARGE SCALE GENOMIC DNA]</scope>
    <source>
        <strain evidence="6">cv. PI 614886</strain>
    </source>
</reference>
<evidence type="ECO:0000313" key="7">
    <source>
        <dbReference type="Proteomes" id="UP000596660"/>
    </source>
</evidence>
<evidence type="ECO:0000256" key="3">
    <source>
        <dbReference type="ARBA" id="ARBA00022833"/>
    </source>
</evidence>
<keyword evidence="7" id="KW-1185">Reference proteome</keyword>
<organism evidence="6 7">
    <name type="scientific">Chenopodium quinoa</name>
    <name type="common">Quinoa</name>
    <dbReference type="NCBI Taxonomy" id="63459"/>
    <lineage>
        <taxon>Eukaryota</taxon>
        <taxon>Viridiplantae</taxon>
        <taxon>Streptophyta</taxon>
        <taxon>Embryophyta</taxon>
        <taxon>Tracheophyta</taxon>
        <taxon>Spermatophyta</taxon>
        <taxon>Magnoliopsida</taxon>
        <taxon>eudicotyledons</taxon>
        <taxon>Gunneridae</taxon>
        <taxon>Pentapetalae</taxon>
        <taxon>Caryophyllales</taxon>
        <taxon>Chenopodiaceae</taxon>
        <taxon>Chenopodioideae</taxon>
        <taxon>Atripliceae</taxon>
        <taxon>Chenopodium</taxon>
    </lineage>
</organism>
<evidence type="ECO:0000313" key="6">
    <source>
        <dbReference type="EnsemblPlants" id="AUR62042725-RA:cds"/>
    </source>
</evidence>
<dbReference type="Gramene" id="AUR62042725-RA">
    <property type="protein sequence ID" value="AUR62042725-RA:cds"/>
    <property type="gene ID" value="AUR62042725"/>
</dbReference>
<dbReference type="Pfam" id="PF06839">
    <property type="entry name" value="Zn_ribbon_GRF"/>
    <property type="match status" value="1"/>
</dbReference>
<evidence type="ECO:0000256" key="1">
    <source>
        <dbReference type="ARBA" id="ARBA00022723"/>
    </source>
</evidence>
<keyword evidence="2 4" id="KW-0863">Zinc-finger</keyword>
<dbReference type="GO" id="GO:0008270">
    <property type="term" value="F:zinc ion binding"/>
    <property type="evidence" value="ECO:0007669"/>
    <property type="project" value="UniProtKB-KW"/>
</dbReference>
<proteinExistence type="predicted"/>
<evidence type="ECO:0000256" key="2">
    <source>
        <dbReference type="ARBA" id="ARBA00022771"/>
    </source>
</evidence>
<keyword evidence="1" id="KW-0479">Metal-binding</keyword>
<dbReference type="Proteomes" id="UP000596660">
    <property type="component" value="Unplaced"/>
</dbReference>
<dbReference type="AlphaFoldDB" id="A0A803N9U1"/>